<proteinExistence type="predicted"/>
<evidence type="ECO:0000313" key="3">
    <source>
        <dbReference type="Proteomes" id="UP000001072"/>
    </source>
</evidence>
<keyword evidence="1" id="KW-0812">Transmembrane</keyword>
<name>F4S541_MELLP</name>
<evidence type="ECO:0000313" key="2">
    <source>
        <dbReference type="EMBL" id="EGG00273.1"/>
    </source>
</evidence>
<protein>
    <submittedName>
        <fullName evidence="2">Uncharacterized protein</fullName>
    </submittedName>
</protein>
<evidence type="ECO:0000256" key="1">
    <source>
        <dbReference type="SAM" id="Phobius"/>
    </source>
</evidence>
<dbReference type="OrthoDB" id="2503731at2759"/>
<keyword evidence="3" id="KW-1185">Reference proteome</keyword>
<feature type="transmembrane region" description="Helical" evidence="1">
    <location>
        <begin position="257"/>
        <end position="276"/>
    </location>
</feature>
<dbReference type="GeneID" id="18929120"/>
<feature type="transmembrane region" description="Helical" evidence="1">
    <location>
        <begin position="173"/>
        <end position="195"/>
    </location>
</feature>
<dbReference type="InParanoid" id="F4S541"/>
<dbReference type="EMBL" id="GL883149">
    <property type="protein sequence ID" value="EGG00273.1"/>
    <property type="molecule type" value="Genomic_DNA"/>
</dbReference>
<dbReference type="AlphaFoldDB" id="F4S541"/>
<dbReference type="RefSeq" id="XP_007416472.1">
    <property type="nucleotide sequence ID" value="XM_007416410.1"/>
</dbReference>
<accession>F4S541</accession>
<feature type="transmembrane region" description="Helical" evidence="1">
    <location>
        <begin position="129"/>
        <end position="152"/>
    </location>
</feature>
<keyword evidence="1" id="KW-0472">Membrane</keyword>
<gene>
    <name evidence="2" type="ORF">MELLADRAFT_57656</name>
</gene>
<dbReference type="HOGENOM" id="CLU_031649_0_0_1"/>
<dbReference type="VEuPathDB" id="FungiDB:MELLADRAFT_57656"/>
<dbReference type="Proteomes" id="UP000001072">
    <property type="component" value="Unassembled WGS sequence"/>
</dbReference>
<dbReference type="KEGG" id="mlr:MELLADRAFT_57656"/>
<keyword evidence="1" id="KW-1133">Transmembrane helix</keyword>
<feature type="transmembrane region" description="Helical" evidence="1">
    <location>
        <begin position="335"/>
        <end position="358"/>
    </location>
</feature>
<organism evidence="3">
    <name type="scientific">Melampsora larici-populina (strain 98AG31 / pathotype 3-4-7)</name>
    <name type="common">Poplar leaf rust fungus</name>
    <dbReference type="NCBI Taxonomy" id="747676"/>
    <lineage>
        <taxon>Eukaryota</taxon>
        <taxon>Fungi</taxon>
        <taxon>Dikarya</taxon>
        <taxon>Basidiomycota</taxon>
        <taxon>Pucciniomycotina</taxon>
        <taxon>Pucciniomycetes</taxon>
        <taxon>Pucciniales</taxon>
        <taxon>Melampsoraceae</taxon>
        <taxon>Melampsora</taxon>
    </lineage>
</organism>
<sequence length="393" mass="44660">MSRIIEDKVINFITHLPSNANPYQAAADCLATFLLPYPLPSWSRYLQRVYAVTFLMMFFQSIYVLYVRSKTKRLYHIGLNSMGLLQLDRANHCGLCYFLYSIIALSEIICEELVQSGQLDQGWPNFLLGIKLTLTVICARVILWLCICHCALDALRRKNQRGQVLSKTVTWAMNTFLVIILFAPAVQIIISFYQVTMEYQHIRKMVTGIIDIYRDLAPSCSLVKCSVTQTIPQLVSHWSVLHHVDLLEYYTTLGSDSYLFICGIVLLVYVPFLFLLSRSFNDQEGLESSLKKQQEGVFSNTLLEFTIILLLLILVSCETSLVHKGDFIYNSSFWLISRIGIGGVISTLGNTALFLILCSLYRTNLAHQDTHIVMPEIPVPVAVYHKSSEEVSV</sequence>
<reference evidence="3" key="1">
    <citation type="journal article" date="2011" name="Proc. Natl. Acad. Sci. U.S.A.">
        <title>Obligate biotrophy features unraveled by the genomic analysis of rust fungi.</title>
        <authorList>
            <person name="Duplessis S."/>
            <person name="Cuomo C.A."/>
            <person name="Lin Y.-C."/>
            <person name="Aerts A."/>
            <person name="Tisserant E."/>
            <person name="Veneault-Fourrey C."/>
            <person name="Joly D.L."/>
            <person name="Hacquard S."/>
            <person name="Amselem J."/>
            <person name="Cantarel B.L."/>
            <person name="Chiu R."/>
            <person name="Coutinho P.M."/>
            <person name="Feau N."/>
            <person name="Field M."/>
            <person name="Frey P."/>
            <person name="Gelhaye E."/>
            <person name="Goldberg J."/>
            <person name="Grabherr M.G."/>
            <person name="Kodira C.D."/>
            <person name="Kohler A."/>
            <person name="Kuees U."/>
            <person name="Lindquist E.A."/>
            <person name="Lucas S.M."/>
            <person name="Mago R."/>
            <person name="Mauceli E."/>
            <person name="Morin E."/>
            <person name="Murat C."/>
            <person name="Pangilinan J.L."/>
            <person name="Park R."/>
            <person name="Pearson M."/>
            <person name="Quesneville H."/>
            <person name="Rouhier N."/>
            <person name="Sakthikumar S."/>
            <person name="Salamov A.A."/>
            <person name="Schmutz J."/>
            <person name="Selles B."/>
            <person name="Shapiro H."/>
            <person name="Tanguay P."/>
            <person name="Tuskan G.A."/>
            <person name="Henrissat B."/>
            <person name="Van de Peer Y."/>
            <person name="Rouze P."/>
            <person name="Ellis J.G."/>
            <person name="Dodds P.N."/>
            <person name="Schein J.E."/>
            <person name="Zhong S."/>
            <person name="Hamelin R.C."/>
            <person name="Grigoriev I.V."/>
            <person name="Szabo L.J."/>
            <person name="Martin F."/>
        </authorList>
    </citation>
    <scope>NUCLEOTIDE SEQUENCE [LARGE SCALE GENOMIC DNA]</scope>
    <source>
        <strain evidence="3">98AG31 / pathotype 3-4-7</strain>
    </source>
</reference>
<feature type="transmembrane region" description="Helical" evidence="1">
    <location>
        <begin position="49"/>
        <end position="69"/>
    </location>
</feature>
<feature type="transmembrane region" description="Helical" evidence="1">
    <location>
        <begin position="90"/>
        <end position="109"/>
    </location>
</feature>
<feature type="transmembrane region" description="Helical" evidence="1">
    <location>
        <begin position="297"/>
        <end position="315"/>
    </location>
</feature>